<dbReference type="PROSITE" id="PS51257">
    <property type="entry name" value="PROKAR_LIPOPROTEIN"/>
    <property type="match status" value="1"/>
</dbReference>
<evidence type="ECO:0000313" key="2">
    <source>
        <dbReference type="Proteomes" id="UP001139700"/>
    </source>
</evidence>
<proteinExistence type="predicted"/>
<evidence type="ECO:0000313" key="1">
    <source>
        <dbReference type="EMBL" id="MCF0039015.1"/>
    </source>
</evidence>
<sequence>MKLFRNAPTITKAIIIVSLLGACQNEKDAVLSPIAEQANAASSQNAKIAANSKLISDGSRKLLYSGPRNLLTKEALESYNYYIEYAYSDQYIKSTRYEFSTNKKIADNSYTLNANGLCIESSVGNNFNGTTKYEYNENQQLIKAFNKFEPNERQEFEYSLEPNGQARLLSVAFYNKAGDKFKELAYSYVGATPDLYPLNPDFLASGTGKYLPIFGKFSPYLIKMVTEKKFNYHPFKEFASAELLNYTHYPDGRVKTIKSTDVKSGNTHSVTERKYASTMSAN</sequence>
<comment type="caution">
    <text evidence="1">The sequence shown here is derived from an EMBL/GenBank/DDBJ whole genome shotgun (WGS) entry which is preliminary data.</text>
</comment>
<name>A0A9X1P986_9BACT</name>
<dbReference type="AlphaFoldDB" id="A0A9X1P986"/>
<dbReference type="EMBL" id="JAJTTA010000001">
    <property type="protein sequence ID" value="MCF0039015.1"/>
    <property type="molecule type" value="Genomic_DNA"/>
</dbReference>
<evidence type="ECO:0008006" key="3">
    <source>
        <dbReference type="Google" id="ProtNLM"/>
    </source>
</evidence>
<protein>
    <recommendedName>
        <fullName evidence="3">DUF4595 domain-containing protein</fullName>
    </recommendedName>
</protein>
<reference evidence="1" key="1">
    <citation type="submission" date="2021-12" db="EMBL/GenBank/DDBJ databases">
        <title>Novel species in genus Dyadobacter.</title>
        <authorList>
            <person name="Ma C."/>
        </authorList>
    </citation>
    <scope>NUCLEOTIDE SEQUENCE</scope>
    <source>
        <strain evidence="1">CY399</strain>
    </source>
</reference>
<organism evidence="1 2">
    <name type="scientific">Dyadobacter fanqingshengii</name>
    <dbReference type="NCBI Taxonomy" id="2906443"/>
    <lineage>
        <taxon>Bacteria</taxon>
        <taxon>Pseudomonadati</taxon>
        <taxon>Bacteroidota</taxon>
        <taxon>Cytophagia</taxon>
        <taxon>Cytophagales</taxon>
        <taxon>Spirosomataceae</taxon>
        <taxon>Dyadobacter</taxon>
    </lineage>
</organism>
<accession>A0A9X1P986</accession>
<gene>
    <name evidence="1" type="ORF">LXM24_02875</name>
</gene>
<dbReference type="Proteomes" id="UP001139700">
    <property type="component" value="Unassembled WGS sequence"/>
</dbReference>
<dbReference type="RefSeq" id="WP_234611486.1">
    <property type="nucleotide sequence ID" value="NZ_CP098806.1"/>
</dbReference>
<keyword evidence="2" id="KW-1185">Reference proteome</keyword>